<dbReference type="AlphaFoldDB" id="A0A3M7F565"/>
<organism evidence="2 3">
    <name type="scientific">Hortaea werneckii</name>
    <name type="common">Black yeast</name>
    <name type="synonym">Cladosporium werneckii</name>
    <dbReference type="NCBI Taxonomy" id="91943"/>
    <lineage>
        <taxon>Eukaryota</taxon>
        <taxon>Fungi</taxon>
        <taxon>Dikarya</taxon>
        <taxon>Ascomycota</taxon>
        <taxon>Pezizomycotina</taxon>
        <taxon>Dothideomycetes</taxon>
        <taxon>Dothideomycetidae</taxon>
        <taxon>Mycosphaerellales</taxon>
        <taxon>Teratosphaeriaceae</taxon>
        <taxon>Hortaea</taxon>
    </lineage>
</organism>
<dbReference type="Proteomes" id="UP000268823">
    <property type="component" value="Unassembled WGS sequence"/>
</dbReference>
<feature type="region of interest" description="Disordered" evidence="1">
    <location>
        <begin position="133"/>
        <end position="152"/>
    </location>
</feature>
<evidence type="ECO:0000313" key="3">
    <source>
        <dbReference type="Proteomes" id="UP000268823"/>
    </source>
</evidence>
<protein>
    <submittedName>
        <fullName evidence="2">Uncharacterized protein</fullName>
    </submittedName>
</protein>
<evidence type="ECO:0000313" key="2">
    <source>
        <dbReference type="EMBL" id="RMY84028.1"/>
    </source>
</evidence>
<feature type="compositionally biased region" description="Polar residues" evidence="1">
    <location>
        <begin position="142"/>
        <end position="151"/>
    </location>
</feature>
<name>A0A3M7F565_HORWE</name>
<accession>A0A3M7F565</accession>
<sequence>MDGTTAQQRIAEHRDVLKGFDAQIARLDREEDELFGKMERGQSRDEAQVVFDALAKVKGLKEKMGTLKKEEMTSFERWVSQDQVRGLQPAAGADDHLRRQESGVRPLPTGVIDLSFDEEMQVPVRQVGSTLAGRKNARSLESADSPQQQRSVAKGMDLSFGHLTASPKKSFPATCFPEDFAPVAKSHPTVIEHPTAEGAMELRCPSCGTNMKKGGLDFLDGVNGFSRHLMASHKDLLAPGDCFSYRRTFELCSYRAVSQDVVDALLSGKSRAYVVEKVYQKLGS</sequence>
<dbReference type="OrthoDB" id="3887961at2759"/>
<evidence type="ECO:0000256" key="1">
    <source>
        <dbReference type="SAM" id="MobiDB-lite"/>
    </source>
</evidence>
<dbReference type="VEuPathDB" id="FungiDB:BTJ68_10265"/>
<reference evidence="2 3" key="1">
    <citation type="journal article" date="2018" name="BMC Genomics">
        <title>Genomic evidence for intraspecific hybridization in a clonal and extremely halotolerant yeast.</title>
        <authorList>
            <person name="Gostincar C."/>
            <person name="Stajich J.E."/>
            <person name="Zupancic J."/>
            <person name="Zalar P."/>
            <person name="Gunde-Cimerman N."/>
        </authorList>
    </citation>
    <scope>NUCLEOTIDE SEQUENCE [LARGE SCALE GENOMIC DNA]</scope>
    <source>
        <strain evidence="2 3">EXF-2788</strain>
    </source>
</reference>
<gene>
    <name evidence="2" type="ORF">D0861_07169</name>
</gene>
<dbReference type="EMBL" id="QWIR01000165">
    <property type="protein sequence ID" value="RMY84028.1"/>
    <property type="molecule type" value="Genomic_DNA"/>
</dbReference>
<comment type="caution">
    <text evidence="2">The sequence shown here is derived from an EMBL/GenBank/DDBJ whole genome shotgun (WGS) entry which is preliminary data.</text>
</comment>
<proteinExistence type="predicted"/>